<evidence type="ECO:0000313" key="2">
    <source>
        <dbReference type="EMBL" id="CAD8117911.1"/>
    </source>
</evidence>
<name>A0A8S1QQV4_9CILI</name>
<dbReference type="Proteomes" id="UP000692954">
    <property type="component" value="Unassembled WGS sequence"/>
</dbReference>
<sequence>MSEKKDLIKEAIKRRQGGGKSPQKTSETGNQSGLNFYSGDVSSLKYQQQVLYIWEQLYFYIFSANQDQEDQKVQ</sequence>
<gene>
    <name evidence="2" type="ORF">PSON_ATCC_30995.1.T1150106</name>
</gene>
<organism evidence="2 3">
    <name type="scientific">Paramecium sonneborni</name>
    <dbReference type="NCBI Taxonomy" id="65129"/>
    <lineage>
        <taxon>Eukaryota</taxon>
        <taxon>Sar</taxon>
        <taxon>Alveolata</taxon>
        <taxon>Ciliophora</taxon>
        <taxon>Intramacronucleata</taxon>
        <taxon>Oligohymenophorea</taxon>
        <taxon>Peniculida</taxon>
        <taxon>Parameciidae</taxon>
        <taxon>Paramecium</taxon>
    </lineage>
</organism>
<protein>
    <submittedName>
        <fullName evidence="2">Uncharacterized protein</fullName>
    </submittedName>
</protein>
<feature type="compositionally biased region" description="Polar residues" evidence="1">
    <location>
        <begin position="22"/>
        <end position="32"/>
    </location>
</feature>
<dbReference type="OrthoDB" id="5401193at2759"/>
<proteinExistence type="predicted"/>
<evidence type="ECO:0000313" key="3">
    <source>
        <dbReference type="Proteomes" id="UP000692954"/>
    </source>
</evidence>
<feature type="region of interest" description="Disordered" evidence="1">
    <location>
        <begin position="1"/>
        <end position="32"/>
    </location>
</feature>
<reference evidence="2" key="1">
    <citation type="submission" date="2021-01" db="EMBL/GenBank/DDBJ databases">
        <authorList>
            <consortium name="Genoscope - CEA"/>
            <person name="William W."/>
        </authorList>
    </citation>
    <scope>NUCLEOTIDE SEQUENCE</scope>
</reference>
<feature type="compositionally biased region" description="Basic and acidic residues" evidence="1">
    <location>
        <begin position="1"/>
        <end position="13"/>
    </location>
</feature>
<dbReference type="AlphaFoldDB" id="A0A8S1QQV4"/>
<accession>A0A8S1QQV4</accession>
<dbReference type="EMBL" id="CAJJDN010000115">
    <property type="protein sequence ID" value="CAD8117911.1"/>
    <property type="molecule type" value="Genomic_DNA"/>
</dbReference>
<comment type="caution">
    <text evidence="2">The sequence shown here is derived from an EMBL/GenBank/DDBJ whole genome shotgun (WGS) entry which is preliminary data.</text>
</comment>
<keyword evidence="3" id="KW-1185">Reference proteome</keyword>
<evidence type="ECO:0000256" key="1">
    <source>
        <dbReference type="SAM" id="MobiDB-lite"/>
    </source>
</evidence>